<keyword evidence="2" id="KW-0648">Protein biosynthesis</keyword>
<evidence type="ECO:0000313" key="4">
    <source>
        <dbReference type="Proteomes" id="UP000732298"/>
    </source>
</evidence>
<sequence length="220" mass="23449">MNFTKGTIRGSPYIGIFCTSTEEIAMVPHSIEARELKAIENALDVEVMKASLGNSPLIGALSRAHARKIAVSVIAEKHEIKALESHGMEVFVLKGYECTGNLIAINRNAGIASSLLQEDEVKELERFFGVKFGTMRIAGSDLAGACLTVTNKGLICHPDISKEDFAEVTEKFKVNGRPTTANYGDVFVGNSVIANTKGAVAGASTSGIEMSKIDEGLRGD</sequence>
<proteinExistence type="predicted"/>
<dbReference type="SUPFAM" id="SSF55909">
    <property type="entry name" value="Pentein"/>
    <property type="match status" value="1"/>
</dbReference>
<dbReference type="GO" id="GO:0042256">
    <property type="term" value="P:cytosolic ribosome assembly"/>
    <property type="evidence" value="ECO:0007669"/>
    <property type="project" value="InterPro"/>
</dbReference>
<dbReference type="Pfam" id="PF01912">
    <property type="entry name" value="eIF-6"/>
    <property type="match status" value="1"/>
</dbReference>
<dbReference type="NCBIfam" id="TIGR00323">
    <property type="entry name" value="eIF-6"/>
    <property type="match status" value="1"/>
</dbReference>
<reference evidence="3" key="1">
    <citation type="submission" date="2020-07" db="EMBL/GenBank/DDBJ databases">
        <title>Huge and variable diversity of episymbiotic CPR bacteria and DPANN archaea in groundwater ecosystems.</title>
        <authorList>
            <person name="He C.Y."/>
            <person name="Keren R."/>
            <person name="Whittaker M."/>
            <person name="Farag I.F."/>
            <person name="Doudna J."/>
            <person name="Cate J.H.D."/>
            <person name="Banfield J.F."/>
        </authorList>
    </citation>
    <scope>NUCLEOTIDE SEQUENCE</scope>
    <source>
        <strain evidence="3">NC_groundwater_1296_Ag_S-0.2um_52_80</strain>
    </source>
</reference>
<evidence type="ECO:0000256" key="1">
    <source>
        <dbReference type="ARBA" id="ARBA00022540"/>
    </source>
</evidence>
<dbReference type="PANTHER" id="PTHR10784">
    <property type="entry name" value="TRANSLATION INITIATION FACTOR 6"/>
    <property type="match status" value="1"/>
</dbReference>
<dbReference type="EMBL" id="JACQPB010000034">
    <property type="protein sequence ID" value="MBI4210450.1"/>
    <property type="molecule type" value="Genomic_DNA"/>
</dbReference>
<dbReference type="GO" id="GO:0043022">
    <property type="term" value="F:ribosome binding"/>
    <property type="evidence" value="ECO:0007669"/>
    <property type="project" value="InterPro"/>
</dbReference>
<name>A0A8T3YL91_9ARCH</name>
<dbReference type="SMART" id="SM00654">
    <property type="entry name" value="eIF6"/>
    <property type="match status" value="1"/>
</dbReference>
<keyword evidence="1 3" id="KW-0396">Initiation factor</keyword>
<gene>
    <name evidence="3" type="ORF">HY544_03010</name>
</gene>
<evidence type="ECO:0000256" key="2">
    <source>
        <dbReference type="ARBA" id="ARBA00022917"/>
    </source>
</evidence>
<dbReference type="InterPro" id="IPR002769">
    <property type="entry name" value="eIF6"/>
</dbReference>
<dbReference type="GO" id="GO:0003743">
    <property type="term" value="F:translation initiation factor activity"/>
    <property type="evidence" value="ECO:0007669"/>
    <property type="project" value="UniProtKB-KW"/>
</dbReference>
<dbReference type="Proteomes" id="UP000732298">
    <property type="component" value="Unassembled WGS sequence"/>
</dbReference>
<comment type="caution">
    <text evidence="3">The sequence shown here is derived from an EMBL/GenBank/DDBJ whole genome shotgun (WGS) entry which is preliminary data.</text>
</comment>
<dbReference type="Gene3D" id="3.75.10.10">
    <property type="entry name" value="L-arginine/glycine Amidinotransferase, Chain A"/>
    <property type="match status" value="1"/>
</dbReference>
<accession>A0A8T3YL91</accession>
<protein>
    <submittedName>
        <fullName evidence="3">Translation initiation factor IF-6</fullName>
    </submittedName>
</protein>
<evidence type="ECO:0000313" key="3">
    <source>
        <dbReference type="EMBL" id="MBI4210450.1"/>
    </source>
</evidence>
<dbReference type="AlphaFoldDB" id="A0A8T3YL91"/>
<organism evidence="3 4">
    <name type="scientific">Candidatus Iainarchaeum sp</name>
    <dbReference type="NCBI Taxonomy" id="3101447"/>
    <lineage>
        <taxon>Archaea</taxon>
        <taxon>Candidatus Iainarchaeota</taxon>
        <taxon>Candidatus Iainarchaeia</taxon>
        <taxon>Candidatus Iainarchaeales</taxon>
        <taxon>Candidatus Iainarchaeaceae</taxon>
        <taxon>Candidatus Iainarchaeum</taxon>
    </lineage>
</organism>